<dbReference type="RefSeq" id="WP_105743988.1">
    <property type="nucleotide sequence ID" value="NZ_PVBR01000019.1"/>
</dbReference>
<dbReference type="AlphaFoldDB" id="A0A2S9IM21"/>
<keyword evidence="2" id="KW-1185">Reference proteome</keyword>
<dbReference type="Gene3D" id="3.40.50.1240">
    <property type="entry name" value="Phosphoglycerate mutase-like"/>
    <property type="match status" value="1"/>
</dbReference>
<organism evidence="1 2">
    <name type="scientific">Phyllobacterium phragmitis</name>
    <dbReference type="NCBI Taxonomy" id="2670329"/>
    <lineage>
        <taxon>Bacteria</taxon>
        <taxon>Pseudomonadati</taxon>
        <taxon>Pseudomonadota</taxon>
        <taxon>Alphaproteobacteria</taxon>
        <taxon>Hyphomicrobiales</taxon>
        <taxon>Phyllobacteriaceae</taxon>
        <taxon>Phyllobacterium</taxon>
    </lineage>
</organism>
<accession>A0A2S9IM21</accession>
<proteinExistence type="predicted"/>
<dbReference type="SMART" id="SM00855">
    <property type="entry name" value="PGAM"/>
    <property type="match status" value="1"/>
</dbReference>
<dbReference type="EMBL" id="PVBR01000019">
    <property type="protein sequence ID" value="PRD41565.1"/>
    <property type="molecule type" value="Genomic_DNA"/>
</dbReference>
<evidence type="ECO:0000313" key="2">
    <source>
        <dbReference type="Proteomes" id="UP000239434"/>
    </source>
</evidence>
<dbReference type="InterPro" id="IPR013078">
    <property type="entry name" value="His_Pase_superF_clade-1"/>
</dbReference>
<dbReference type="PANTHER" id="PTHR47623">
    <property type="entry name" value="OS09G0287300 PROTEIN"/>
    <property type="match status" value="1"/>
</dbReference>
<gene>
    <name evidence="1" type="ORF">C5748_21025</name>
</gene>
<reference evidence="1 2" key="1">
    <citation type="submission" date="2018-02" db="EMBL/GenBank/DDBJ databases">
        <title>The draft genome of Phyllobacterium sp. 1N-3.</title>
        <authorList>
            <person name="Liu L."/>
            <person name="Li L."/>
            <person name="Zhang X."/>
            <person name="Wang T."/>
            <person name="Liang L."/>
        </authorList>
    </citation>
    <scope>NUCLEOTIDE SEQUENCE [LARGE SCALE GENOMIC DNA]</scope>
    <source>
        <strain evidence="1 2">1N-3</strain>
    </source>
</reference>
<comment type="caution">
    <text evidence="1">The sequence shown here is derived from an EMBL/GenBank/DDBJ whole genome shotgun (WGS) entry which is preliminary data.</text>
</comment>
<protein>
    <submittedName>
        <fullName evidence="1">Histidine phosphatase</fullName>
    </submittedName>
</protein>
<dbReference type="Proteomes" id="UP000239434">
    <property type="component" value="Unassembled WGS sequence"/>
</dbReference>
<dbReference type="PANTHER" id="PTHR47623:SF1">
    <property type="entry name" value="OS09G0287300 PROTEIN"/>
    <property type="match status" value="1"/>
</dbReference>
<sequence length="168" mass="17467">MSRLYLLRHAKAVGSAPGMKDFDRPLSNKGAEAARKIGSAMMATGFIPDLALCSTAKRTRETLDNLRLTLTTPFSVVESSALYTADANGYLDAIHSASNASSLLLIGHNPSMGDLALALAANGQPALLDRLTHGFPTAGLAVIDFDGPLTLAEAGAGTLRAFITPADI</sequence>
<dbReference type="Pfam" id="PF00300">
    <property type="entry name" value="His_Phos_1"/>
    <property type="match status" value="1"/>
</dbReference>
<dbReference type="InterPro" id="IPR029033">
    <property type="entry name" value="His_PPase_superfam"/>
</dbReference>
<dbReference type="SUPFAM" id="SSF53254">
    <property type="entry name" value="Phosphoglycerate mutase-like"/>
    <property type="match status" value="1"/>
</dbReference>
<name>A0A2S9IM21_9HYPH</name>
<dbReference type="CDD" id="cd07067">
    <property type="entry name" value="HP_PGM_like"/>
    <property type="match status" value="1"/>
</dbReference>
<evidence type="ECO:0000313" key="1">
    <source>
        <dbReference type="EMBL" id="PRD41565.1"/>
    </source>
</evidence>